<evidence type="ECO:0000313" key="2">
    <source>
        <dbReference type="EMBL" id="ERK46763.1"/>
    </source>
</evidence>
<evidence type="ECO:0000313" key="3">
    <source>
        <dbReference type="Proteomes" id="UP000016608"/>
    </source>
</evidence>
<sequence length="46" mass="5295">MRKRTGTVTEIVGAGSFFRIFLIKFVMNCILMRLISKNRFRGGISE</sequence>
<keyword evidence="1" id="KW-0812">Transmembrane</keyword>
<keyword evidence="3" id="KW-1185">Reference proteome</keyword>
<protein>
    <submittedName>
        <fullName evidence="2">Uncharacterized protein</fullName>
    </submittedName>
</protein>
<feature type="transmembrane region" description="Helical" evidence="1">
    <location>
        <begin position="12"/>
        <end position="31"/>
    </location>
</feature>
<reference evidence="2 3" key="1">
    <citation type="submission" date="2013-06" db="EMBL/GenBank/DDBJ databases">
        <authorList>
            <person name="Weinstock G."/>
            <person name="Sodergren E."/>
            <person name="Lobos E.A."/>
            <person name="Fulton L."/>
            <person name="Fulton R."/>
            <person name="Courtney L."/>
            <person name="Fronick C."/>
            <person name="O'Laughlin M."/>
            <person name="Godfrey J."/>
            <person name="Wilson R.M."/>
            <person name="Miner T."/>
            <person name="Farmer C."/>
            <person name="Delehaunty K."/>
            <person name="Cordes M."/>
            <person name="Minx P."/>
            <person name="Tomlinson C."/>
            <person name="Chen J."/>
            <person name="Wollam A."/>
            <person name="Pepin K.H."/>
            <person name="Bhonagiri V."/>
            <person name="Zhang X."/>
            <person name="Warren W."/>
            <person name="Mitreva M."/>
            <person name="Mardis E.R."/>
            <person name="Wilson R.K."/>
        </authorList>
    </citation>
    <scope>NUCLEOTIDE SEQUENCE [LARGE SCALE GENOMIC DNA]</scope>
    <source>
        <strain evidence="2 3">ATCC 29099</strain>
    </source>
</reference>
<accession>U2QZM1</accession>
<gene>
    <name evidence="2" type="ORF">HMPREF0373_01623</name>
</gene>
<dbReference type="Proteomes" id="UP000016608">
    <property type="component" value="Unassembled WGS sequence"/>
</dbReference>
<keyword evidence="1" id="KW-1133">Transmembrane helix</keyword>
<name>U2QZM1_EUBRA</name>
<dbReference type="PATRIC" id="fig|1256908.3.peg.1505"/>
<comment type="caution">
    <text evidence="2">The sequence shown here is derived from an EMBL/GenBank/DDBJ whole genome shotgun (WGS) entry which is preliminary data.</text>
</comment>
<keyword evidence="1" id="KW-0472">Membrane</keyword>
<evidence type="ECO:0000256" key="1">
    <source>
        <dbReference type="SAM" id="Phobius"/>
    </source>
</evidence>
<proteinExistence type="predicted"/>
<dbReference type="HOGENOM" id="CLU_3183856_0_0_9"/>
<organism evidence="2 3">
    <name type="scientific">Eubacterium ramulus ATCC 29099</name>
    <dbReference type="NCBI Taxonomy" id="1256908"/>
    <lineage>
        <taxon>Bacteria</taxon>
        <taxon>Bacillati</taxon>
        <taxon>Bacillota</taxon>
        <taxon>Clostridia</taxon>
        <taxon>Eubacteriales</taxon>
        <taxon>Eubacteriaceae</taxon>
        <taxon>Eubacterium</taxon>
    </lineage>
</organism>
<dbReference type="AlphaFoldDB" id="U2QZM1"/>
<dbReference type="EMBL" id="AWVJ01000099">
    <property type="protein sequence ID" value="ERK46763.1"/>
    <property type="molecule type" value="Genomic_DNA"/>
</dbReference>